<dbReference type="PATRIC" id="fig|33995.3.peg.1432"/>
<protein>
    <submittedName>
        <fullName evidence="2">Replication initiator protein A</fullName>
    </submittedName>
</protein>
<comment type="caution">
    <text evidence="2">The sequence shown here is derived from an EMBL/GenBank/DDBJ whole genome shotgun (WGS) entry which is preliminary data.</text>
</comment>
<keyword evidence="3" id="KW-1185">Reference proteome</keyword>
<dbReference type="EMBL" id="LHUQ01000004">
    <property type="protein sequence ID" value="KON65439.1"/>
    <property type="molecule type" value="Genomic_DNA"/>
</dbReference>
<organism evidence="2 3">
    <name type="scientific">Komagataeibacter europaeus</name>
    <name type="common">Gluconacetobacter europaeus</name>
    <dbReference type="NCBI Taxonomy" id="33995"/>
    <lineage>
        <taxon>Bacteria</taxon>
        <taxon>Pseudomonadati</taxon>
        <taxon>Pseudomonadota</taxon>
        <taxon>Alphaproteobacteria</taxon>
        <taxon>Acetobacterales</taxon>
        <taxon>Acetobacteraceae</taxon>
        <taxon>Komagataeibacter</taxon>
    </lineage>
</organism>
<proteinExistence type="predicted"/>
<reference evidence="2" key="1">
    <citation type="submission" date="2015-08" db="EMBL/GenBank/DDBJ databases">
        <title>Draft genome sequence of Komagataeibacter europaeus CECT 8546 a cellulose producer strain from vinegar produced by the traditional method.</title>
        <authorList>
            <person name="Poehlein A."/>
            <person name="Valera M.J."/>
            <person name="Haack F.S."/>
            <person name="Mas A."/>
            <person name="Daniel R."/>
            <person name="Streit W.R."/>
            <person name="Mateo E."/>
        </authorList>
    </citation>
    <scope>NUCLEOTIDE SEQUENCE [LARGE SCALE GENOMIC DNA]</scope>
    <source>
        <strain evidence="2">CECT 8546</strain>
    </source>
</reference>
<dbReference type="InterPro" id="IPR018777">
    <property type="entry name" value="Replication_initiator_prot_A"/>
</dbReference>
<dbReference type="RefSeq" id="WP_042710850.1">
    <property type="nucleotide sequence ID" value="NZ_LHUQ01000004.1"/>
</dbReference>
<evidence type="ECO:0000256" key="1">
    <source>
        <dbReference type="SAM" id="MobiDB-lite"/>
    </source>
</evidence>
<feature type="region of interest" description="Disordered" evidence="1">
    <location>
        <begin position="327"/>
        <end position="349"/>
    </location>
</feature>
<dbReference type="AlphaFoldDB" id="A0A0M0EJL4"/>
<sequence>MTALFSISRRATGVFQALPGDFPPRDVQDLMAWPFFSLAKSPRFVPIDLTMGEVSIRVEASHERGMATIWDADILIWAASQIIEARDTGLRTSPFMTATPREILTFIGRGTGARDYDRLRAGLARLQATTVRTTLRRQGGYLQAFSWLNQWKERHAAANGQAGRVEITLPEWFYAGLLEDSLVLRIDPAYFRLTGGVERWLYRLVRKHAGQQRRGWRFAFTHLHAKSATLSGFSRFTAELHDLVMRQSLPGYQLAIETGAKNGDLLVFRPRGLSTGSGGRCVKHHVPLDVSHHMPSIGMTACHQSQKGPIKIAGSTGYGNLNLESNYKESNGTDVEVPRNGGKTVGRTS</sequence>
<accession>A0A0M0EJL4</accession>
<dbReference type="OrthoDB" id="581589at2"/>
<dbReference type="Pfam" id="PF10134">
    <property type="entry name" value="RPA"/>
    <property type="match status" value="1"/>
</dbReference>
<evidence type="ECO:0000313" key="3">
    <source>
        <dbReference type="Proteomes" id="UP000037566"/>
    </source>
</evidence>
<name>A0A0M0EJL4_KOMEU</name>
<dbReference type="STRING" id="33995.KOEU_12800"/>
<evidence type="ECO:0000313" key="2">
    <source>
        <dbReference type="EMBL" id="KON65439.1"/>
    </source>
</evidence>
<gene>
    <name evidence="2" type="ORF">KOEU_12800</name>
</gene>
<dbReference type="Proteomes" id="UP000037566">
    <property type="component" value="Unassembled WGS sequence"/>
</dbReference>